<feature type="non-terminal residue" evidence="2">
    <location>
        <position position="146"/>
    </location>
</feature>
<reference evidence="2" key="1">
    <citation type="submission" date="2015-12" db="EMBL/GenBank/DDBJ databases">
        <title>De novo transcriptome assembly of four potential Pierce s Disease insect vectors from Arizona vineyards.</title>
        <authorList>
            <person name="Tassone E.E."/>
        </authorList>
    </citation>
    <scope>NUCLEOTIDE SEQUENCE</scope>
</reference>
<organism evidence="2">
    <name type="scientific">Clastoptera arizonana</name>
    <name type="common">Arizona spittle bug</name>
    <dbReference type="NCBI Taxonomy" id="38151"/>
    <lineage>
        <taxon>Eukaryota</taxon>
        <taxon>Metazoa</taxon>
        <taxon>Ecdysozoa</taxon>
        <taxon>Arthropoda</taxon>
        <taxon>Hexapoda</taxon>
        <taxon>Insecta</taxon>
        <taxon>Pterygota</taxon>
        <taxon>Neoptera</taxon>
        <taxon>Paraneoptera</taxon>
        <taxon>Hemiptera</taxon>
        <taxon>Auchenorrhyncha</taxon>
        <taxon>Cercopoidea</taxon>
        <taxon>Clastopteridae</taxon>
        <taxon>Clastoptera</taxon>
    </lineage>
</organism>
<name>A0A1B6BXV5_9HEMI</name>
<proteinExistence type="predicted"/>
<feature type="non-terminal residue" evidence="2">
    <location>
        <position position="1"/>
    </location>
</feature>
<feature type="region of interest" description="Disordered" evidence="1">
    <location>
        <begin position="1"/>
        <end position="56"/>
    </location>
</feature>
<sequence>PKSSKPKVLPEIPTRIKPSPSLPPTPVRNLHHSARRTGSLEYNEPNEEPYYNDPRAKNNCYNEDYNYAYQSTDNLTPAQQEPVPVTMHKEVSEVRTSGRRSRQTVFEDEVPYYYQQEIPQIEKSEEPELLSRRDTLKKQYQDIRRI</sequence>
<evidence type="ECO:0000256" key="1">
    <source>
        <dbReference type="SAM" id="MobiDB-lite"/>
    </source>
</evidence>
<accession>A0A1B6BXV5</accession>
<evidence type="ECO:0000313" key="2">
    <source>
        <dbReference type="EMBL" id="JAS06096.1"/>
    </source>
</evidence>
<gene>
    <name evidence="2" type="ORF">g.1327</name>
</gene>
<dbReference type="EMBL" id="GEDC01031202">
    <property type="protein sequence ID" value="JAS06096.1"/>
    <property type="molecule type" value="Transcribed_RNA"/>
</dbReference>
<dbReference type="AlphaFoldDB" id="A0A1B6BXV5"/>
<protein>
    <submittedName>
        <fullName evidence="2">Uncharacterized protein</fullName>
    </submittedName>
</protein>